<dbReference type="PANTHER" id="PTHR43465:SF2">
    <property type="entry name" value="DUF1680 DOMAIN PROTEIN (AFU_ORTHOLOGUE AFUA_1G08910)"/>
    <property type="match status" value="1"/>
</dbReference>
<dbReference type="SUPFAM" id="SSF48208">
    <property type="entry name" value="Six-hairpin glycosidases"/>
    <property type="match status" value="1"/>
</dbReference>
<evidence type="ECO:0000259" key="1">
    <source>
        <dbReference type="Pfam" id="PF07944"/>
    </source>
</evidence>
<evidence type="ECO:0000313" key="4">
    <source>
        <dbReference type="EMBL" id="MEQ4481569.1"/>
    </source>
</evidence>
<dbReference type="Proteomes" id="UP001493487">
    <property type="component" value="Unassembled WGS sequence"/>
</dbReference>
<organism evidence="4 5">
    <name type="scientific">Cohnella silvisoli</name>
    <dbReference type="NCBI Taxonomy" id="2873699"/>
    <lineage>
        <taxon>Bacteria</taxon>
        <taxon>Bacillati</taxon>
        <taxon>Bacillota</taxon>
        <taxon>Bacilli</taxon>
        <taxon>Bacillales</taxon>
        <taxon>Paenibacillaceae</taxon>
        <taxon>Cohnella</taxon>
    </lineage>
</organism>
<dbReference type="Pfam" id="PF07944">
    <property type="entry name" value="Beta-AFase-like_GH127_cat"/>
    <property type="match status" value="1"/>
</dbReference>
<dbReference type="InterPro" id="IPR049046">
    <property type="entry name" value="Beta-AFase-like_GH127_middle"/>
</dbReference>
<dbReference type="Pfam" id="PF20737">
    <property type="entry name" value="Glyco_hydro127C"/>
    <property type="match status" value="1"/>
</dbReference>
<dbReference type="RefSeq" id="WP_232183838.1">
    <property type="nucleotide sequence ID" value="NZ_JAIOAP010000002.1"/>
</dbReference>
<dbReference type="InterPro" id="IPR008928">
    <property type="entry name" value="6-hairpin_glycosidase_sf"/>
</dbReference>
<dbReference type="Pfam" id="PF20736">
    <property type="entry name" value="Glyco_hydro127M"/>
    <property type="match status" value="1"/>
</dbReference>
<feature type="domain" description="Non-reducing end beta-L-arabinofuranosidase-like GH127 catalytic" evidence="1">
    <location>
        <begin position="14"/>
        <end position="434"/>
    </location>
</feature>
<accession>A0ABV1KNC3</accession>
<name>A0ABV1KNC3_9BACL</name>
<dbReference type="InterPro" id="IPR049174">
    <property type="entry name" value="Beta-AFase-like"/>
</dbReference>
<keyword evidence="4" id="KW-0378">Hydrolase</keyword>
<reference evidence="4 5" key="1">
    <citation type="journal article" date="2023" name="Genome Announc.">
        <title>Pan-Genome Analyses of the Genus Cohnella and Proposal of the Novel Species Cohnella silvisoli sp. nov., Isolated from Forest Soil.</title>
        <authorList>
            <person name="Wang C."/>
            <person name="Mao L."/>
            <person name="Bao G."/>
            <person name="Zhu H."/>
        </authorList>
    </citation>
    <scope>NUCLEOTIDE SEQUENCE [LARGE SCALE GENOMIC DNA]</scope>
    <source>
        <strain evidence="4 5">NL03-T5-1</strain>
    </source>
</reference>
<keyword evidence="5" id="KW-1185">Reference proteome</keyword>
<feature type="domain" description="Non-reducing end beta-L-arabinofuranosidase-like GH127 middle" evidence="2">
    <location>
        <begin position="446"/>
        <end position="541"/>
    </location>
</feature>
<feature type="domain" description="Non-reducing end beta-L-arabinofuranosidase-like GH127 C-terminal" evidence="3">
    <location>
        <begin position="543"/>
        <end position="655"/>
    </location>
</feature>
<protein>
    <submittedName>
        <fullName evidence="4">Glycoside hydrolase family 127 protein</fullName>
    </submittedName>
</protein>
<dbReference type="PANTHER" id="PTHR43465">
    <property type="entry name" value="DUF1680 DOMAIN PROTEIN (AFU_ORTHOLOGUE AFUA_1G08910)"/>
    <property type="match status" value="1"/>
</dbReference>
<gene>
    <name evidence="4" type="ORF">QJS35_04090</name>
</gene>
<dbReference type="InterPro" id="IPR049049">
    <property type="entry name" value="Beta-AFase-like_GH127_C"/>
</dbReference>
<sequence length="657" mass="74339">MVKSEKLTNVSYKAVQIRDPFWTKYMNLVRDEVIPYQWGALNDRIEDAAPSHAIQNFRIAAGEAEGEFYGYIFQDSDVAKWLEAVAYSLATSPDLELEKLADETIDLLGKAQQADGYLNTHFSIKYPDRRWVNERDNHETYCAGHLIEAAVAYYETTGKIKLLDIACKLADHIDSIYGAEEGKQRGYPGHQEIELALMRLYEATGVERYLKLSLFFIDERGQEPHYFKLEAEQRAERFGRESLLKEGYYHLYKHNYEYNQSHLPVREQHHAVGHAVRAVYMYAGMTDVAAATQDQTLIDSCKRLWDNVTQRQMYITGGIGSNHDGEAFSFDYDLPNDTAYTETCAAIGLVFWAHRMLHLDPHGKYADVIERALYNGTISGMSLDGKSFFYVNPLEVWPDACKRPDKMHVEPVRQKWFGCACCPPNIARLIASLGQYIYSQSEQTAYVHQYIGSETKLEVAGRSVQLSQQTNYPWDETIELAVSPDRPGEFTVAVRIPGWCEGASVHVNGQAVSVEATLHKGYFAIKREWKAGDIVRIVLPMPVERIYANPNVRVNAGKVALQRGPVVYCLEQADNGAILPDISLPEHAALDVRFEPEVLGGVAVITGEAVRGELFGWDATLYAAKKRSERSVSIKAIPYFAWANRGAGEMQVWIRER</sequence>
<dbReference type="GO" id="GO:0016787">
    <property type="term" value="F:hydrolase activity"/>
    <property type="evidence" value="ECO:0007669"/>
    <property type="project" value="UniProtKB-KW"/>
</dbReference>
<comment type="caution">
    <text evidence="4">The sequence shown here is derived from an EMBL/GenBank/DDBJ whole genome shotgun (WGS) entry which is preliminary data.</text>
</comment>
<dbReference type="InterPro" id="IPR012878">
    <property type="entry name" value="Beta-AFase-like_GH127_cat"/>
</dbReference>
<evidence type="ECO:0000259" key="3">
    <source>
        <dbReference type="Pfam" id="PF20737"/>
    </source>
</evidence>
<proteinExistence type="predicted"/>
<evidence type="ECO:0000313" key="5">
    <source>
        <dbReference type="Proteomes" id="UP001493487"/>
    </source>
</evidence>
<evidence type="ECO:0000259" key="2">
    <source>
        <dbReference type="Pfam" id="PF20736"/>
    </source>
</evidence>
<dbReference type="EMBL" id="JASKHM010000002">
    <property type="protein sequence ID" value="MEQ4481569.1"/>
    <property type="molecule type" value="Genomic_DNA"/>
</dbReference>